<sequence length="122" mass="13905">MVHTDVELILKHPSPFITQACQSFFPLLNTLQAQVAQDPQRYYNPTHHPCQQKLPPQRSLHFLRANILVVLLVDFATLPRDLLPPFVPHLSTPTTTWKPHLGVHNSTANKLVKVKDRHKPAT</sequence>
<gene>
    <name evidence="1" type="ORF">V8G54_004560</name>
</gene>
<evidence type="ECO:0000313" key="2">
    <source>
        <dbReference type="Proteomes" id="UP001374535"/>
    </source>
</evidence>
<keyword evidence="2" id="KW-1185">Reference proteome</keyword>
<proteinExistence type="predicted"/>
<dbReference type="AlphaFoldDB" id="A0AAQ3PDN5"/>
<name>A0AAQ3PDN5_VIGMU</name>
<accession>A0AAQ3PDN5</accession>
<protein>
    <submittedName>
        <fullName evidence="1">Uncharacterized protein</fullName>
    </submittedName>
</protein>
<reference evidence="1 2" key="1">
    <citation type="journal article" date="2023" name="Life. Sci Alliance">
        <title>Evolutionary insights into 3D genome organization and epigenetic landscape of Vigna mungo.</title>
        <authorList>
            <person name="Junaid A."/>
            <person name="Singh B."/>
            <person name="Bhatia S."/>
        </authorList>
    </citation>
    <scope>NUCLEOTIDE SEQUENCE [LARGE SCALE GENOMIC DNA]</scope>
    <source>
        <strain evidence="1">Urdbean</strain>
    </source>
</reference>
<evidence type="ECO:0000313" key="1">
    <source>
        <dbReference type="EMBL" id="WVZ26016.1"/>
    </source>
</evidence>
<dbReference type="EMBL" id="CP144700">
    <property type="protein sequence ID" value="WVZ26016.1"/>
    <property type="molecule type" value="Genomic_DNA"/>
</dbReference>
<dbReference type="Proteomes" id="UP001374535">
    <property type="component" value="Chromosome 1"/>
</dbReference>
<organism evidence="1 2">
    <name type="scientific">Vigna mungo</name>
    <name type="common">Black gram</name>
    <name type="synonym">Phaseolus mungo</name>
    <dbReference type="NCBI Taxonomy" id="3915"/>
    <lineage>
        <taxon>Eukaryota</taxon>
        <taxon>Viridiplantae</taxon>
        <taxon>Streptophyta</taxon>
        <taxon>Embryophyta</taxon>
        <taxon>Tracheophyta</taxon>
        <taxon>Spermatophyta</taxon>
        <taxon>Magnoliopsida</taxon>
        <taxon>eudicotyledons</taxon>
        <taxon>Gunneridae</taxon>
        <taxon>Pentapetalae</taxon>
        <taxon>rosids</taxon>
        <taxon>fabids</taxon>
        <taxon>Fabales</taxon>
        <taxon>Fabaceae</taxon>
        <taxon>Papilionoideae</taxon>
        <taxon>50 kb inversion clade</taxon>
        <taxon>NPAAA clade</taxon>
        <taxon>indigoferoid/millettioid clade</taxon>
        <taxon>Phaseoleae</taxon>
        <taxon>Vigna</taxon>
    </lineage>
</organism>